<comment type="caution">
    <text evidence="2">The sequence shown here is derived from an EMBL/GenBank/DDBJ whole genome shotgun (WGS) entry which is preliminary data.</text>
</comment>
<evidence type="ECO:0000313" key="2">
    <source>
        <dbReference type="EMBL" id="CAL8121994.1"/>
    </source>
</evidence>
<gene>
    <name evidence="2" type="ORF">ODALV1_LOCUS19628</name>
</gene>
<accession>A0ABP1R7H5</accession>
<evidence type="ECO:0000313" key="3">
    <source>
        <dbReference type="Proteomes" id="UP001642540"/>
    </source>
</evidence>
<sequence>MDVLDYVPFTGFLQNDEETIAIMTKAATIVPKACDILGISLSDSESEEDTAETTVDRSPIQPPLDQQVQQKNPKARAAINPTPLDKTGASAVSSYPDKPGCSRSGTTATEGANGPKTTEQIRIKRKRCASTPSNIGQSSSTNGFADKTSPPASSAREESGILPPKRRRFPSISLPPTSAISQSNMSEREANIRRKMLEDLEVFNTQIKQLAVIEKTKNRLLEKMLIISSALKNQGRASPTATSATNSHDNQ</sequence>
<dbReference type="Proteomes" id="UP001642540">
    <property type="component" value="Unassembled WGS sequence"/>
</dbReference>
<organism evidence="2 3">
    <name type="scientific">Orchesella dallaii</name>
    <dbReference type="NCBI Taxonomy" id="48710"/>
    <lineage>
        <taxon>Eukaryota</taxon>
        <taxon>Metazoa</taxon>
        <taxon>Ecdysozoa</taxon>
        <taxon>Arthropoda</taxon>
        <taxon>Hexapoda</taxon>
        <taxon>Collembola</taxon>
        <taxon>Entomobryomorpha</taxon>
        <taxon>Entomobryoidea</taxon>
        <taxon>Orchesellidae</taxon>
        <taxon>Orchesellinae</taxon>
        <taxon>Orchesella</taxon>
    </lineage>
</organism>
<proteinExistence type="predicted"/>
<feature type="region of interest" description="Disordered" evidence="1">
    <location>
        <begin position="43"/>
        <end position="186"/>
    </location>
</feature>
<keyword evidence="3" id="KW-1185">Reference proteome</keyword>
<feature type="region of interest" description="Disordered" evidence="1">
    <location>
        <begin position="232"/>
        <end position="251"/>
    </location>
</feature>
<evidence type="ECO:0000256" key="1">
    <source>
        <dbReference type="SAM" id="MobiDB-lite"/>
    </source>
</evidence>
<name>A0ABP1R7H5_9HEXA</name>
<reference evidence="2 3" key="1">
    <citation type="submission" date="2024-08" db="EMBL/GenBank/DDBJ databases">
        <authorList>
            <person name="Cucini C."/>
            <person name="Frati F."/>
        </authorList>
    </citation>
    <scope>NUCLEOTIDE SEQUENCE [LARGE SCALE GENOMIC DNA]</scope>
</reference>
<feature type="compositionally biased region" description="Polar residues" evidence="1">
    <location>
        <begin position="174"/>
        <end position="185"/>
    </location>
</feature>
<feature type="compositionally biased region" description="Polar residues" evidence="1">
    <location>
        <begin position="103"/>
        <end position="120"/>
    </location>
</feature>
<dbReference type="EMBL" id="CAXLJM020000066">
    <property type="protein sequence ID" value="CAL8121994.1"/>
    <property type="molecule type" value="Genomic_DNA"/>
</dbReference>
<feature type="compositionally biased region" description="Polar residues" evidence="1">
    <location>
        <begin position="130"/>
        <end position="143"/>
    </location>
</feature>
<protein>
    <submittedName>
        <fullName evidence="2">Uncharacterized protein</fullName>
    </submittedName>
</protein>